<comment type="caution">
    <text evidence="2">The sequence shown here is derived from an EMBL/GenBank/DDBJ whole genome shotgun (WGS) entry which is preliminary data.</text>
</comment>
<dbReference type="Proteomes" id="UP000027190">
    <property type="component" value="Unassembled WGS sequence"/>
</dbReference>
<dbReference type="eggNOG" id="COG0822">
    <property type="taxonomic scope" value="Bacteria"/>
</dbReference>
<evidence type="ECO:0000313" key="3">
    <source>
        <dbReference type="Proteomes" id="UP000027190"/>
    </source>
</evidence>
<reference evidence="2 3" key="1">
    <citation type="journal article" date="2014" name="Antonie Van Leeuwenhoek">
        <title>Hyphomonas beringensis sp. nov. and Hyphomonas chukchiensis sp. nov., isolated from surface seawater of the Bering Sea and Chukchi Sea.</title>
        <authorList>
            <person name="Li C."/>
            <person name="Lai Q."/>
            <person name="Li G."/>
            <person name="Dong C."/>
            <person name="Wang J."/>
            <person name="Liao Y."/>
            <person name="Shao Z."/>
        </authorList>
    </citation>
    <scope>NUCLEOTIDE SEQUENCE [LARGE SCALE GENOMIC DNA]</scope>
    <source>
        <strain evidence="2 3">BH-BN04-4</strain>
    </source>
</reference>
<evidence type="ECO:0000259" key="1">
    <source>
        <dbReference type="Pfam" id="PF01592"/>
    </source>
</evidence>
<dbReference type="STRING" id="1280947.HY30_02345"/>
<dbReference type="EMBL" id="AWFG01000001">
    <property type="protein sequence ID" value="KCZ61201.1"/>
    <property type="molecule type" value="Genomic_DNA"/>
</dbReference>
<sequence length="154" mass="16262">MSELYHNRILELAANIPHVGTLEGAEASVLKVSRVCGSTVNVEIRLDESGDHVAAIAVDPKACALGQASTAILAEYVLGAHVDEVVAARDALKAMLKDKGPPPEGRFWELRHLQAVADYPPRHTSTLLAFEAAVAAIQQARAARGLAPVEAPQG</sequence>
<protein>
    <recommendedName>
        <fullName evidence="1">NIF system FeS cluster assembly NifU N-terminal domain-containing protein</fullName>
    </recommendedName>
</protein>
<keyword evidence="3" id="KW-1185">Reference proteome</keyword>
<feature type="domain" description="NIF system FeS cluster assembly NifU N-terminal" evidence="1">
    <location>
        <begin position="5"/>
        <end position="102"/>
    </location>
</feature>
<dbReference type="InterPro" id="IPR002871">
    <property type="entry name" value="NIF_FeS_clus_asmbl_NifU_N"/>
</dbReference>
<dbReference type="GO" id="GO:0005506">
    <property type="term" value="F:iron ion binding"/>
    <property type="evidence" value="ECO:0007669"/>
    <property type="project" value="InterPro"/>
</dbReference>
<dbReference type="GO" id="GO:0016226">
    <property type="term" value="P:iron-sulfur cluster assembly"/>
    <property type="evidence" value="ECO:0007669"/>
    <property type="project" value="InterPro"/>
</dbReference>
<name>A0A062USG7_9PROT</name>
<dbReference type="Pfam" id="PF01592">
    <property type="entry name" value="NifU_N"/>
    <property type="match status" value="1"/>
</dbReference>
<dbReference type="Gene3D" id="3.90.1010.10">
    <property type="match status" value="1"/>
</dbReference>
<dbReference type="CDD" id="cd06664">
    <property type="entry name" value="IscU_like"/>
    <property type="match status" value="1"/>
</dbReference>
<dbReference type="GO" id="GO:0051536">
    <property type="term" value="F:iron-sulfur cluster binding"/>
    <property type="evidence" value="ECO:0007669"/>
    <property type="project" value="InterPro"/>
</dbReference>
<evidence type="ECO:0000313" key="2">
    <source>
        <dbReference type="EMBL" id="KCZ61201.1"/>
    </source>
</evidence>
<dbReference type="AlphaFoldDB" id="A0A062USG7"/>
<dbReference type="SUPFAM" id="SSF82649">
    <property type="entry name" value="SufE/NifU"/>
    <property type="match status" value="1"/>
</dbReference>
<accession>A0A062USG7</accession>
<gene>
    <name evidence="2" type="ORF">HY30_02345</name>
</gene>
<dbReference type="PATRIC" id="fig|1280947.3.peg.463"/>
<organism evidence="2 3">
    <name type="scientific">Hyphomonas chukchiensis</name>
    <dbReference type="NCBI Taxonomy" id="1280947"/>
    <lineage>
        <taxon>Bacteria</taxon>
        <taxon>Pseudomonadati</taxon>
        <taxon>Pseudomonadota</taxon>
        <taxon>Alphaproteobacteria</taxon>
        <taxon>Hyphomonadales</taxon>
        <taxon>Hyphomonadaceae</taxon>
        <taxon>Hyphomonas</taxon>
    </lineage>
</organism>
<proteinExistence type="predicted"/>
<dbReference type="RefSeq" id="WP_206741393.1">
    <property type="nucleotide sequence ID" value="NZ_AWFG01000001.1"/>
</dbReference>
<dbReference type="PANTHER" id="PTHR10093">
    <property type="entry name" value="IRON-SULFUR CLUSTER ASSEMBLY ENZYME NIFU HOMOLOG"/>
    <property type="match status" value="1"/>
</dbReference>